<evidence type="ECO:0000313" key="5">
    <source>
        <dbReference type="Proteomes" id="UP001642464"/>
    </source>
</evidence>
<dbReference type="InterPro" id="IPR004087">
    <property type="entry name" value="KH_dom"/>
</dbReference>
<reference evidence="4 5" key="1">
    <citation type="submission" date="2024-02" db="EMBL/GenBank/DDBJ databases">
        <authorList>
            <person name="Chen Y."/>
            <person name="Shah S."/>
            <person name="Dougan E. K."/>
            <person name="Thang M."/>
            <person name="Chan C."/>
        </authorList>
    </citation>
    <scope>NUCLEOTIDE SEQUENCE [LARGE SCALE GENOMIC DNA]</scope>
</reference>
<protein>
    <recommendedName>
        <fullName evidence="3">K Homology domain-containing protein</fullName>
    </recommendedName>
</protein>
<dbReference type="PROSITE" id="PS50084">
    <property type="entry name" value="KH_TYPE_1"/>
    <property type="match status" value="1"/>
</dbReference>
<comment type="caution">
    <text evidence="4">The sequence shown here is derived from an EMBL/GenBank/DDBJ whole genome shotgun (WGS) entry which is preliminary data.</text>
</comment>
<dbReference type="SMART" id="SM00322">
    <property type="entry name" value="KH"/>
    <property type="match status" value="1"/>
</dbReference>
<dbReference type="InterPro" id="IPR004088">
    <property type="entry name" value="KH_dom_type_1"/>
</dbReference>
<feature type="compositionally biased region" description="Basic and acidic residues" evidence="2">
    <location>
        <begin position="270"/>
        <end position="286"/>
    </location>
</feature>
<evidence type="ECO:0000313" key="4">
    <source>
        <dbReference type="EMBL" id="CAK9016628.1"/>
    </source>
</evidence>
<organism evidence="4 5">
    <name type="scientific">Durusdinium trenchii</name>
    <dbReference type="NCBI Taxonomy" id="1381693"/>
    <lineage>
        <taxon>Eukaryota</taxon>
        <taxon>Sar</taxon>
        <taxon>Alveolata</taxon>
        <taxon>Dinophyceae</taxon>
        <taxon>Suessiales</taxon>
        <taxon>Symbiodiniaceae</taxon>
        <taxon>Durusdinium</taxon>
    </lineage>
</organism>
<evidence type="ECO:0000256" key="2">
    <source>
        <dbReference type="SAM" id="MobiDB-lite"/>
    </source>
</evidence>
<dbReference type="EMBL" id="CAXAMM010008188">
    <property type="protein sequence ID" value="CAK9016628.1"/>
    <property type="molecule type" value="Genomic_DNA"/>
</dbReference>
<evidence type="ECO:0000256" key="1">
    <source>
        <dbReference type="PROSITE-ProRule" id="PRU00117"/>
    </source>
</evidence>
<feature type="domain" description="K Homology" evidence="3">
    <location>
        <begin position="291"/>
        <end position="363"/>
    </location>
</feature>
<feature type="region of interest" description="Disordered" evidence="2">
    <location>
        <begin position="128"/>
        <end position="156"/>
    </location>
</feature>
<dbReference type="SUPFAM" id="SSF54791">
    <property type="entry name" value="Eukaryotic type KH-domain (KH-domain type I)"/>
    <property type="match status" value="1"/>
</dbReference>
<keyword evidence="1" id="KW-0694">RNA-binding</keyword>
<accession>A0ABP0JQI0</accession>
<feature type="region of interest" description="Disordered" evidence="2">
    <location>
        <begin position="263"/>
        <end position="286"/>
    </location>
</feature>
<gene>
    <name evidence="4" type="ORF">SCF082_LOCUS13277</name>
</gene>
<evidence type="ECO:0000259" key="3">
    <source>
        <dbReference type="SMART" id="SM00322"/>
    </source>
</evidence>
<dbReference type="Gene3D" id="3.30.1370.10">
    <property type="entry name" value="K Homology domain, type 1"/>
    <property type="match status" value="1"/>
</dbReference>
<feature type="region of interest" description="Disordered" evidence="2">
    <location>
        <begin position="1"/>
        <end position="29"/>
    </location>
</feature>
<sequence length="527" mass="58092">MERPRDNLQLQRPRPTDARYARRPPLRQLDKPLAEKALSARLKQLQPAGMKVWDADETRDRLVSAHPDPIAKLQLCCIYGRFHGAGVGLGQAELEKLKAKIPNLFSAPAEQHAVSGAPLPIDLEVQVVHSSSSEAESDSEPEEFGGPGRRHEGHESSLALAELKKRGDFAIHLLHDALKTIEGINPAQAIEDGGARSAQGPPQLAIADAAVRHDLPPAPCTSSSGLAAAIQLTNEDMIEQMFADMDRASATVSLGRPFVLSTVSDSGNEANHRRSSADAPRVDAAGERNARPVLGAVDIPIRDGGRLIGTEGRHIKELEAEHGVHIKVPKIESDDVEAMMTIEVTGDDEGLDACLRAIKNLYHLERVKFHSVQDFERDVKKSVADLSKLHRVEMNWSPATCHLVIFGRLDSAQSAAKAVRSMLDTTMEVEIGAALVPAFEAKRMQIKLNKRKGIRTVSLEDGVVQVNGKAWAVERALHKIFRFRRQRRPLQRRRGPRETNQVNSLDQIIQRIAPDDADVMREIWQDI</sequence>
<proteinExistence type="predicted"/>
<name>A0ABP0JQI0_9DINO</name>
<keyword evidence="5" id="KW-1185">Reference proteome</keyword>
<dbReference type="Proteomes" id="UP001642464">
    <property type="component" value="Unassembled WGS sequence"/>
</dbReference>
<dbReference type="InterPro" id="IPR036612">
    <property type="entry name" value="KH_dom_type_1_sf"/>
</dbReference>
<dbReference type="CDD" id="cd00105">
    <property type="entry name" value="KH-I"/>
    <property type="match status" value="1"/>
</dbReference>
<dbReference type="Pfam" id="PF00013">
    <property type="entry name" value="KH_1"/>
    <property type="match status" value="1"/>
</dbReference>